<keyword evidence="1" id="KW-0540">Nuclease</keyword>
<name>A0A9W7F8X0_9STRA</name>
<dbReference type="GO" id="GO:0003676">
    <property type="term" value="F:nucleic acid binding"/>
    <property type="evidence" value="ECO:0007669"/>
    <property type="project" value="InterPro"/>
</dbReference>
<organism evidence="5 6">
    <name type="scientific">Triparma laevis f. longispina</name>
    <dbReference type="NCBI Taxonomy" id="1714387"/>
    <lineage>
        <taxon>Eukaryota</taxon>
        <taxon>Sar</taxon>
        <taxon>Stramenopiles</taxon>
        <taxon>Ochrophyta</taxon>
        <taxon>Bolidophyceae</taxon>
        <taxon>Parmales</taxon>
        <taxon>Triparmaceae</taxon>
        <taxon>Triparma</taxon>
    </lineage>
</organism>
<evidence type="ECO:0000313" key="6">
    <source>
        <dbReference type="Proteomes" id="UP001165122"/>
    </source>
</evidence>
<evidence type="ECO:0000256" key="1">
    <source>
        <dbReference type="ARBA" id="ARBA00022722"/>
    </source>
</evidence>
<gene>
    <name evidence="5" type="ORF">TrLO_g2232</name>
</gene>
<feature type="compositionally biased region" description="Basic residues" evidence="3">
    <location>
        <begin position="668"/>
        <end position="685"/>
    </location>
</feature>
<dbReference type="PANTHER" id="PTHR13620">
    <property type="entry name" value="3-5 EXONUCLEASE"/>
    <property type="match status" value="1"/>
</dbReference>
<evidence type="ECO:0000259" key="4">
    <source>
        <dbReference type="Pfam" id="PF01612"/>
    </source>
</evidence>
<dbReference type="Proteomes" id="UP001165122">
    <property type="component" value="Unassembled WGS sequence"/>
</dbReference>
<dbReference type="InterPro" id="IPR051132">
    <property type="entry name" value="3-5_Exonuclease_domain"/>
</dbReference>
<feature type="region of interest" description="Disordered" evidence="3">
    <location>
        <begin position="650"/>
        <end position="685"/>
    </location>
</feature>
<sequence length="685" mass="76528">MFRLNSLDNELKSYEEGIKELVKKKSTGESTQGFSNVSDAARDELAAVVRDTSSLNLLPYSPHTPPPPNSLEVTYTTSPQTITSWLKKNLTSPTSHTGLDCEWTTLSNNLPSKIKLIQITSSENLGTILIPLDKIVPPQALIDYLKDGKIKKAGVAVKSDLDKLRSDYPKYFSGRNTPKGYYDIGLCLGRHQRGEERFWMQASLKKCYEWGGGVEMEKSKRIQKSNWGREVLSETQIKYASLDSVAGCFGYGVLKEKCLVLGGDNNKEQEEYVESVFMEVVSEGVGGGGNVGRVFFFMEEGEEGEKIFKKVLRRKEIVGISINKVLERVGNKHEAVKQACGMANFGQVAVDDVFRDYIDFDLEELNEEHVGMVKDTSEHLKSTNSREHRNYEITELGDWSSTLNVRTLKVSGEDSTFNTAPSTSFPHSVQINLSNGMSVTGHGSNKKQALNSASTPILEALLRTRSVLHSIYFGTLYENLSDSITPSGFKKRSTNSRSKDPQHLSSLLLTSYPLKIQELIKKYKIKRYAYDYGGCAEVIEEIEGEGWRLDAGYFKYAAGNLGGPGNLTAGDLAVKCTKIEVRDPLEGFEEERGDFPRKNPRKVDLDIVDPPEVVDPPRDPQIEGGCNKKWLNVKSQSEGKVENIYEFYESIKPEPTATPTPTPPPATKKIKKKKKKVLNYRSSRM</sequence>
<feature type="compositionally biased region" description="Pro residues" evidence="3">
    <location>
        <begin position="656"/>
        <end position="666"/>
    </location>
</feature>
<feature type="domain" description="3'-5' exonuclease" evidence="4">
    <location>
        <begin position="79"/>
        <end position="245"/>
    </location>
</feature>
<dbReference type="InterPro" id="IPR012337">
    <property type="entry name" value="RNaseH-like_sf"/>
</dbReference>
<evidence type="ECO:0000313" key="5">
    <source>
        <dbReference type="EMBL" id="GMI05074.1"/>
    </source>
</evidence>
<dbReference type="GO" id="GO:0006139">
    <property type="term" value="P:nucleobase-containing compound metabolic process"/>
    <property type="evidence" value="ECO:0007669"/>
    <property type="project" value="InterPro"/>
</dbReference>
<dbReference type="Gene3D" id="3.30.420.10">
    <property type="entry name" value="Ribonuclease H-like superfamily/Ribonuclease H"/>
    <property type="match status" value="1"/>
</dbReference>
<dbReference type="EMBL" id="BRXW01000081">
    <property type="protein sequence ID" value="GMI05074.1"/>
    <property type="molecule type" value="Genomic_DNA"/>
</dbReference>
<keyword evidence="2" id="KW-0378">Hydrolase</keyword>
<protein>
    <recommendedName>
        <fullName evidence="4">3'-5' exonuclease domain-containing protein</fullName>
    </recommendedName>
</protein>
<dbReference type="Pfam" id="PF01612">
    <property type="entry name" value="DNA_pol_A_exo1"/>
    <property type="match status" value="1"/>
</dbReference>
<dbReference type="GO" id="GO:0008408">
    <property type="term" value="F:3'-5' exonuclease activity"/>
    <property type="evidence" value="ECO:0007669"/>
    <property type="project" value="InterPro"/>
</dbReference>
<dbReference type="SUPFAM" id="SSF53098">
    <property type="entry name" value="Ribonuclease H-like"/>
    <property type="match status" value="1"/>
</dbReference>
<evidence type="ECO:0000256" key="2">
    <source>
        <dbReference type="ARBA" id="ARBA00022801"/>
    </source>
</evidence>
<dbReference type="InterPro" id="IPR036397">
    <property type="entry name" value="RNaseH_sf"/>
</dbReference>
<keyword evidence="6" id="KW-1185">Reference proteome</keyword>
<dbReference type="GO" id="GO:0005737">
    <property type="term" value="C:cytoplasm"/>
    <property type="evidence" value="ECO:0007669"/>
    <property type="project" value="TreeGrafter"/>
</dbReference>
<reference evidence="6" key="1">
    <citation type="journal article" date="2023" name="Commun. Biol.">
        <title>Genome analysis of Parmales, the sister group of diatoms, reveals the evolutionary specialization of diatoms from phago-mixotrophs to photoautotrophs.</title>
        <authorList>
            <person name="Ban H."/>
            <person name="Sato S."/>
            <person name="Yoshikawa S."/>
            <person name="Yamada K."/>
            <person name="Nakamura Y."/>
            <person name="Ichinomiya M."/>
            <person name="Sato N."/>
            <person name="Blanc-Mathieu R."/>
            <person name="Endo H."/>
            <person name="Kuwata A."/>
            <person name="Ogata H."/>
        </authorList>
    </citation>
    <scope>NUCLEOTIDE SEQUENCE [LARGE SCALE GENOMIC DNA]</scope>
    <source>
        <strain evidence="6">NIES 3700</strain>
    </source>
</reference>
<dbReference type="AlphaFoldDB" id="A0A9W7F8X0"/>
<dbReference type="PANTHER" id="PTHR13620:SF104">
    <property type="entry name" value="EXONUCLEASE 3'-5' DOMAIN-CONTAINING PROTEIN 2"/>
    <property type="match status" value="1"/>
</dbReference>
<dbReference type="GO" id="GO:0005634">
    <property type="term" value="C:nucleus"/>
    <property type="evidence" value="ECO:0007669"/>
    <property type="project" value="TreeGrafter"/>
</dbReference>
<dbReference type="InterPro" id="IPR002562">
    <property type="entry name" value="3'-5'_exonuclease_dom"/>
</dbReference>
<evidence type="ECO:0000256" key="3">
    <source>
        <dbReference type="SAM" id="MobiDB-lite"/>
    </source>
</evidence>
<dbReference type="OrthoDB" id="1920326at2759"/>
<proteinExistence type="predicted"/>
<comment type="caution">
    <text evidence="5">The sequence shown here is derived from an EMBL/GenBank/DDBJ whole genome shotgun (WGS) entry which is preliminary data.</text>
</comment>
<accession>A0A9W7F8X0</accession>